<dbReference type="Proteomes" id="UP000010802">
    <property type="component" value="Chromosome"/>
</dbReference>
<dbReference type="AlphaFoldDB" id="F4LXJ2"/>
<dbReference type="OrthoDB" id="1719094at2"/>
<sequence>MYDKVPDDTTISYFRAIRLKDKTFEEFFNKILEKCIEENLVKNKHLIIDSTDVAANANFPSDKKLICQAFRKTIKETSKFNNDLSKQILKDFEEALDKEREKSQKVKVKTFAQIAKEHAEHLYLHTYDELQENKQYIKAFGLLWDIIHQYLEKSKDKIVSTVDPDARIAHKSPGNIKRGYKNNIIIDEESEIILGSIQTPFNVGDEKQLIPLLEKIKKEHNIVPEEITADKVYGTYDNRIYLKDNDITCNIDFYKEPSKKFEKYTLHDFKISTDLSSVECPNGIITKNVSQSKDQLYFKFDRNICETCPLRPKCYSKNELKRNAIKKITVPLRYDVMIRDKKHNQTEQFKTALNKRYKIERRFATQVLNHGIRRCRYLTLTGAKIHITLANIASNIIRMVNLLYDRKAYGLAKP</sequence>
<protein>
    <submittedName>
        <fullName evidence="3">Transposase</fullName>
    </submittedName>
</protein>
<dbReference type="Pfam" id="PF13751">
    <property type="entry name" value="DDE_Tnp_1_6"/>
    <property type="match status" value="1"/>
</dbReference>
<dbReference type="EMBL" id="HF563609">
    <property type="protein sequence ID" value="CDI40541.1"/>
    <property type="molecule type" value="Genomic_DNA"/>
</dbReference>
<evidence type="ECO:0000256" key="1">
    <source>
        <dbReference type="SAM" id="Coils"/>
    </source>
</evidence>
<evidence type="ECO:0000313" key="3">
    <source>
        <dbReference type="EMBL" id="CDI40541.1"/>
    </source>
</evidence>
<accession>F4LXJ2</accession>
<organism evidence="3 4">
    <name type="scientific">Tepidanaerobacter acetatoxydans (strain DSM 21804 / JCM 16047 / Re1)</name>
    <dbReference type="NCBI Taxonomy" id="1209989"/>
    <lineage>
        <taxon>Bacteria</taxon>
        <taxon>Bacillati</taxon>
        <taxon>Bacillota</taxon>
        <taxon>Clostridia</taxon>
        <taxon>Thermosediminibacterales</taxon>
        <taxon>Tepidanaerobacteraceae</taxon>
        <taxon>Tepidanaerobacter</taxon>
    </lineage>
</organism>
<dbReference type="eggNOG" id="COG3039">
    <property type="taxonomic scope" value="Bacteria"/>
</dbReference>
<keyword evidence="1" id="KW-0175">Coiled coil</keyword>
<evidence type="ECO:0000259" key="2">
    <source>
        <dbReference type="Pfam" id="PF13751"/>
    </source>
</evidence>
<dbReference type="InterPro" id="IPR025668">
    <property type="entry name" value="Tnp_DDE_dom"/>
</dbReference>
<feature type="coiled-coil region" evidence="1">
    <location>
        <begin position="82"/>
        <end position="109"/>
    </location>
</feature>
<name>F4LXJ2_TEPAE</name>
<dbReference type="KEGG" id="tep:TepRe1_0929"/>
<reference evidence="4" key="1">
    <citation type="journal article" date="2013" name="Genome Announc.">
        <title>First genome sequence of a syntrophic acetate-oxidizing bacterium, Tepidanaerobacter acetatoxydans strain Re1.</title>
        <authorList>
            <person name="Manzoor S."/>
            <person name="Bongcam-Rudloff E."/>
            <person name="Schnurer A."/>
            <person name="Muller B."/>
        </authorList>
    </citation>
    <scope>NUCLEOTIDE SEQUENCE [LARGE SCALE GENOMIC DNA]</scope>
    <source>
        <strain evidence="4">Re1</strain>
    </source>
</reference>
<proteinExistence type="predicted"/>
<gene>
    <name evidence="3" type="ordered locus">TEPIRE1_1009</name>
</gene>
<dbReference type="KEGG" id="tae:TepiRe1_1009"/>
<dbReference type="PANTHER" id="PTHR33408">
    <property type="entry name" value="TRANSPOSASE"/>
    <property type="match status" value="1"/>
</dbReference>
<dbReference type="RefSeq" id="WP_013778017.1">
    <property type="nucleotide sequence ID" value="NC_015519.1"/>
</dbReference>
<keyword evidence="4" id="KW-1185">Reference proteome</keyword>
<dbReference type="PANTHER" id="PTHR33408:SF2">
    <property type="entry name" value="TRANSPOSASE DDE DOMAIN-CONTAINING PROTEIN"/>
    <property type="match status" value="1"/>
</dbReference>
<feature type="domain" description="Transposase DDE" evidence="2">
    <location>
        <begin position="280"/>
        <end position="400"/>
    </location>
</feature>
<dbReference type="HOGENOM" id="CLU_021293_2_0_9"/>
<evidence type="ECO:0000313" key="4">
    <source>
        <dbReference type="Proteomes" id="UP000010802"/>
    </source>
</evidence>